<organism evidence="2 3">
    <name type="scientific">Pontiella agarivorans</name>
    <dbReference type="NCBI Taxonomy" id="3038953"/>
    <lineage>
        <taxon>Bacteria</taxon>
        <taxon>Pseudomonadati</taxon>
        <taxon>Kiritimatiellota</taxon>
        <taxon>Kiritimatiellia</taxon>
        <taxon>Kiritimatiellales</taxon>
        <taxon>Pontiellaceae</taxon>
        <taxon>Pontiella</taxon>
    </lineage>
</organism>
<name>A0ABU5N1J1_9BACT</name>
<dbReference type="PANTHER" id="PTHR36966:SF1">
    <property type="entry name" value="REP-ASSOCIATED TYROSINE TRANSPOSASE"/>
    <property type="match status" value="1"/>
</dbReference>
<protein>
    <submittedName>
        <fullName evidence="2">Transposase</fullName>
    </submittedName>
</protein>
<dbReference type="Gene3D" id="3.30.70.1290">
    <property type="entry name" value="Transposase IS200-like"/>
    <property type="match status" value="1"/>
</dbReference>
<feature type="domain" description="Transposase IS200-like" evidence="1">
    <location>
        <begin position="15"/>
        <end position="131"/>
    </location>
</feature>
<dbReference type="InterPro" id="IPR036515">
    <property type="entry name" value="Transposase_17_sf"/>
</dbReference>
<comment type="caution">
    <text evidence="2">The sequence shown here is derived from an EMBL/GenBank/DDBJ whole genome shotgun (WGS) entry which is preliminary data.</text>
</comment>
<keyword evidence="3" id="KW-1185">Reference proteome</keyword>
<dbReference type="SUPFAM" id="SSF143422">
    <property type="entry name" value="Transposase IS200-like"/>
    <property type="match status" value="1"/>
</dbReference>
<dbReference type="RefSeq" id="WP_322610066.1">
    <property type="nucleotide sequence ID" value="NZ_JARVCO010000012.1"/>
</dbReference>
<accession>A0ABU5N1J1</accession>
<proteinExistence type="predicted"/>
<gene>
    <name evidence="2" type="ORF">P9H32_16800</name>
</gene>
<evidence type="ECO:0000313" key="3">
    <source>
        <dbReference type="Proteomes" id="UP001290861"/>
    </source>
</evidence>
<sequence>MPERRHLKRLGCVYQSHPRYFITTCTYHRRNLLAHSAIHEILREHWAKSLDLYGWPIGSYVIMPDHVHFFCADVGSTTPLSKMIGAWKQWSAKAIGSKIGIQAPLWQREFFDHLIRSDESYSEKWDYIRQNPVRAGLVEDSKDWKYSGHIHYV</sequence>
<dbReference type="Pfam" id="PF01797">
    <property type="entry name" value="Y1_Tnp"/>
    <property type="match status" value="1"/>
</dbReference>
<evidence type="ECO:0000313" key="2">
    <source>
        <dbReference type="EMBL" id="MDZ8120292.1"/>
    </source>
</evidence>
<dbReference type="PANTHER" id="PTHR36966">
    <property type="entry name" value="REP-ASSOCIATED TYROSINE TRANSPOSASE"/>
    <property type="match status" value="1"/>
</dbReference>
<dbReference type="NCBIfam" id="NF047646">
    <property type="entry name" value="REP_Tyr_transpos"/>
    <property type="match status" value="1"/>
</dbReference>
<dbReference type="InterPro" id="IPR052715">
    <property type="entry name" value="RAYT_transposase"/>
</dbReference>
<dbReference type="Proteomes" id="UP001290861">
    <property type="component" value="Unassembled WGS sequence"/>
</dbReference>
<reference evidence="2 3" key="1">
    <citation type="journal article" date="2024" name="Appl. Environ. Microbiol.">
        <title>Pontiella agarivorans sp. nov., a novel marine anaerobic bacterium capable of degrading macroalgal polysaccharides and fixing nitrogen.</title>
        <authorList>
            <person name="Liu N."/>
            <person name="Kivenson V."/>
            <person name="Peng X."/>
            <person name="Cui Z."/>
            <person name="Lankiewicz T.S."/>
            <person name="Gosselin K.M."/>
            <person name="English C.J."/>
            <person name="Blair E.M."/>
            <person name="O'Malley M.A."/>
            <person name="Valentine D.L."/>
        </authorList>
    </citation>
    <scope>NUCLEOTIDE SEQUENCE [LARGE SCALE GENOMIC DNA]</scope>
    <source>
        <strain evidence="2 3">NLcol2</strain>
    </source>
</reference>
<dbReference type="InterPro" id="IPR002686">
    <property type="entry name" value="Transposase_17"/>
</dbReference>
<evidence type="ECO:0000259" key="1">
    <source>
        <dbReference type="SMART" id="SM01321"/>
    </source>
</evidence>
<dbReference type="SMART" id="SM01321">
    <property type="entry name" value="Y1_Tnp"/>
    <property type="match status" value="1"/>
</dbReference>
<dbReference type="EMBL" id="JARVCO010000012">
    <property type="protein sequence ID" value="MDZ8120292.1"/>
    <property type="molecule type" value="Genomic_DNA"/>
</dbReference>